<protein>
    <recommendedName>
        <fullName evidence="7">Alpha-L-rhamnosidase six-hairpin glycosidase domain-containing protein</fullName>
    </recommendedName>
</protein>
<evidence type="ECO:0000259" key="2">
    <source>
        <dbReference type="Pfam" id="PF21104"/>
    </source>
</evidence>
<dbReference type="Pfam" id="PF17389">
    <property type="entry name" value="Bac_rhamnosid6H"/>
    <property type="match status" value="1"/>
</dbReference>
<dbReference type="PANTHER" id="PTHR34987">
    <property type="entry name" value="C, PUTATIVE (AFU_ORTHOLOGUE AFUA_3G02880)-RELATED"/>
    <property type="match status" value="1"/>
</dbReference>
<evidence type="ECO:0000313" key="3">
    <source>
        <dbReference type="EMBL" id="EOT51938.1"/>
    </source>
</evidence>
<dbReference type="Pfam" id="PF21104">
    <property type="entry name" value="Glyco_hydro_78_N"/>
    <property type="match status" value="1"/>
</dbReference>
<dbReference type="AlphaFoldDB" id="A0AAV3J3D0"/>
<reference evidence="4 6" key="2">
    <citation type="submission" date="2013-03" db="EMBL/GenBank/DDBJ databases">
        <title>The Genome Sequence of Enterococcus avium ATCC_14025 (PacBio/Illumina hybrid assembly).</title>
        <authorList>
            <consortium name="The Broad Institute Genomics Platform"/>
            <consortium name="The Broad Institute Genome Sequencing Center for Infectious Disease"/>
            <person name="Earl A."/>
            <person name="Russ C."/>
            <person name="Gilmore M."/>
            <person name="Surin D."/>
            <person name="Walker B."/>
            <person name="Young S."/>
            <person name="Zeng Q."/>
            <person name="Gargeya S."/>
            <person name="Fitzgerald M."/>
            <person name="Haas B."/>
            <person name="Abouelleil A."/>
            <person name="Allen A.W."/>
            <person name="Alvarado L."/>
            <person name="Arachchi H.M."/>
            <person name="Berlin A.M."/>
            <person name="Chapman S.B."/>
            <person name="Gainer-Dewar J."/>
            <person name="Goldberg J."/>
            <person name="Griggs A."/>
            <person name="Gujja S."/>
            <person name="Hansen M."/>
            <person name="Howarth C."/>
            <person name="Imamovic A."/>
            <person name="Ireland A."/>
            <person name="Larimer J."/>
            <person name="McCowan C."/>
            <person name="Murphy C."/>
            <person name="Pearson M."/>
            <person name="Poon T.W."/>
            <person name="Priest M."/>
            <person name="Roberts A."/>
            <person name="Saif S."/>
            <person name="Shea T."/>
            <person name="Sisk P."/>
            <person name="Sykes S."/>
            <person name="Wortman J."/>
            <person name="Nusbaum C."/>
            <person name="Birren B."/>
        </authorList>
    </citation>
    <scope>NUCLEOTIDE SEQUENCE [LARGE SCALE GENOMIC DNA]</scope>
    <source>
        <strain evidence="4 6">ATCC 14025</strain>
    </source>
</reference>
<evidence type="ECO:0008006" key="7">
    <source>
        <dbReference type="Google" id="ProtNLM"/>
    </source>
</evidence>
<feature type="domain" description="Glycosyl hydrolase family 78 alpha-rhamnosidase N-terminal" evidence="2">
    <location>
        <begin position="40"/>
        <end position="175"/>
    </location>
</feature>
<dbReference type="Proteomes" id="UP000014104">
    <property type="component" value="Unassembled WGS sequence"/>
</dbReference>
<dbReference type="InterPro" id="IPR008928">
    <property type="entry name" value="6-hairpin_glycosidase_sf"/>
</dbReference>
<dbReference type="PANTHER" id="PTHR34987:SF4">
    <property type="entry name" value="ALPHA-L-RHAMNOSIDASE C-TERMINAL DOMAIN-CONTAINING PROTEIN"/>
    <property type="match status" value="1"/>
</dbReference>
<dbReference type="Proteomes" id="UP000014107">
    <property type="component" value="Unassembled WGS sequence"/>
</dbReference>
<dbReference type="GO" id="GO:0005975">
    <property type="term" value="P:carbohydrate metabolic process"/>
    <property type="evidence" value="ECO:0007669"/>
    <property type="project" value="InterPro"/>
</dbReference>
<sequence>MAFTFQINNDVVWDYDENLLERAEANIPELIETKVCPTGIVERISADQRTNEFTLAKSQKNILHLSDYALGRGESLILDLGDHYVGHFSIEINSVGSPMDAPLYLRLKFAEVPSELYAASEDYDGWLSRSWIQEEHVHLDVLPAKLQLPRRYSCRYVELSVIDTSPKWKASFSNPLFVAESSVSMNQLSDSTIEDAELKAIYNVSVKTLQDCMQTVFEDGPKRDRRLWLGDLRLQALANYYTFNDLFLVKRCLYLFGGMRTTEGKIPANVFTAPELTPDDTFLFDYSLFFITTLYDYVQHTSDYDALENLYPIAKKAIDLALEQVDSEGRLVLSEEWPVFVDWSNDFDKATAGQAIVIYTLKRFIKLAEMYNDQQHSNYHQMLEKLIDFSKQALFDNKRKQFVVEETNEVNLASQVWMVLAEVFDSNKNKKIMQETIKQHFPITGIATPYMYHHIVEALFMADCQEEAIRLMKDYWGKMIDLGADTFWEAFKPEDLDFSPYGSPILNSYCHAWSCTPAYLIGKYLLANE</sequence>
<gene>
    <name evidence="4" type="ORF">I570_01742</name>
    <name evidence="3" type="ORF">OMU_00141</name>
</gene>
<dbReference type="EMBL" id="ASWL01000002">
    <property type="protein sequence ID" value="EOU23876.1"/>
    <property type="molecule type" value="Genomic_DNA"/>
</dbReference>
<organism evidence="4 6">
    <name type="scientific">Enterococcus avium ATCC 14025</name>
    <dbReference type="NCBI Taxonomy" id="1140002"/>
    <lineage>
        <taxon>Bacteria</taxon>
        <taxon>Bacillati</taxon>
        <taxon>Bacillota</taxon>
        <taxon>Bacilli</taxon>
        <taxon>Lactobacillales</taxon>
        <taxon>Enterococcaceae</taxon>
        <taxon>Enterococcus</taxon>
    </lineage>
</organism>
<dbReference type="Gene3D" id="1.50.10.10">
    <property type="match status" value="1"/>
</dbReference>
<dbReference type="InterPro" id="IPR035396">
    <property type="entry name" value="Bac_rhamnosid6H"/>
</dbReference>
<feature type="domain" description="Alpha-L-rhamnosidase six-hairpin glycosidase" evidence="1">
    <location>
        <begin position="194"/>
        <end position="523"/>
    </location>
</feature>
<evidence type="ECO:0000259" key="1">
    <source>
        <dbReference type="Pfam" id="PF17389"/>
    </source>
</evidence>
<proteinExistence type="predicted"/>
<dbReference type="EMBL" id="AHYV01000002">
    <property type="protein sequence ID" value="EOT51938.1"/>
    <property type="molecule type" value="Genomic_DNA"/>
</dbReference>
<accession>A0AAV3J3D0</accession>
<reference evidence="3 5" key="1">
    <citation type="submission" date="2013-03" db="EMBL/GenBank/DDBJ databases">
        <title>The Genome Sequence of Enterococcus avium ATCC_14025 (Illumina only assembly).</title>
        <authorList>
            <consortium name="The Broad Institute Genomics Platform"/>
            <consortium name="The Broad Institute Genome Sequencing Center for Infectious Disease"/>
            <person name="Earl A."/>
            <person name="Russ C."/>
            <person name="Gilmore M."/>
            <person name="Surin D."/>
            <person name="Walker B."/>
            <person name="Young S."/>
            <person name="Zeng Q."/>
            <person name="Gargeya S."/>
            <person name="Fitzgerald M."/>
            <person name="Haas B."/>
            <person name="Abouelleil A."/>
            <person name="Allen A.W."/>
            <person name="Alvarado L."/>
            <person name="Arachchi H.M."/>
            <person name="Berlin A.M."/>
            <person name="Chapman S.B."/>
            <person name="Gainer-Dewar J."/>
            <person name="Goldberg J."/>
            <person name="Griggs A."/>
            <person name="Gujja S."/>
            <person name="Hansen M."/>
            <person name="Howarth C."/>
            <person name="Imamovic A."/>
            <person name="Ireland A."/>
            <person name="Larimer J."/>
            <person name="McCowan C."/>
            <person name="Murphy C."/>
            <person name="Pearson M."/>
            <person name="Poon T.W."/>
            <person name="Priest M."/>
            <person name="Roberts A."/>
            <person name="Saif S."/>
            <person name="Shea T."/>
            <person name="Sisk P."/>
            <person name="Sykes S."/>
            <person name="Wortman J."/>
            <person name="Nusbaum C."/>
            <person name="Birren B."/>
        </authorList>
    </citation>
    <scope>NUCLEOTIDE SEQUENCE [LARGE SCALE GENOMIC DNA]</scope>
    <source>
        <strain evidence="3 5">ATCC 14025</strain>
    </source>
</reference>
<keyword evidence="5" id="KW-1185">Reference proteome</keyword>
<dbReference type="InterPro" id="IPR049164">
    <property type="entry name" value="Glyco_hydro_78_N"/>
</dbReference>
<dbReference type="SUPFAM" id="SSF48208">
    <property type="entry name" value="Six-hairpin glycosidases"/>
    <property type="match status" value="1"/>
</dbReference>
<name>A0AAV3J3D0_ENTAV</name>
<dbReference type="InterPro" id="IPR012341">
    <property type="entry name" value="6hp_glycosidase-like_sf"/>
</dbReference>
<comment type="caution">
    <text evidence="4">The sequence shown here is derived from an EMBL/GenBank/DDBJ whole genome shotgun (WGS) entry which is preliminary data.</text>
</comment>
<dbReference type="RefSeq" id="WP_016178047.1">
    <property type="nucleotide sequence ID" value="NZ_KE136357.1"/>
</dbReference>
<evidence type="ECO:0000313" key="6">
    <source>
        <dbReference type="Proteomes" id="UP000014107"/>
    </source>
</evidence>
<evidence type="ECO:0000313" key="5">
    <source>
        <dbReference type="Proteomes" id="UP000014104"/>
    </source>
</evidence>
<evidence type="ECO:0000313" key="4">
    <source>
        <dbReference type="EMBL" id="EOU23876.1"/>
    </source>
</evidence>